<evidence type="ECO:0000256" key="3">
    <source>
        <dbReference type="ARBA" id="ARBA00022777"/>
    </source>
</evidence>
<keyword evidence="6" id="KW-1185">Reference proteome</keyword>
<accession>A0A7J6VZL9</accession>
<dbReference type="InterPro" id="IPR008145">
    <property type="entry name" value="GK/Ca_channel_bsu"/>
</dbReference>
<dbReference type="GO" id="GO:0005829">
    <property type="term" value="C:cytosol"/>
    <property type="evidence" value="ECO:0007669"/>
    <property type="project" value="TreeGrafter"/>
</dbReference>
<name>A0A7J6VZL9_THATH</name>
<dbReference type="GO" id="GO:0004385">
    <property type="term" value="F:GMP kinase activity"/>
    <property type="evidence" value="ECO:0007669"/>
    <property type="project" value="TreeGrafter"/>
</dbReference>
<evidence type="ECO:0000313" key="6">
    <source>
        <dbReference type="Proteomes" id="UP000554482"/>
    </source>
</evidence>
<keyword evidence="2" id="KW-0808">Transferase</keyword>
<protein>
    <submittedName>
        <fullName evidence="5">Guanylate kinase</fullName>
    </submittedName>
</protein>
<dbReference type="EMBL" id="JABWDY010024974">
    <property type="protein sequence ID" value="KAF5189812.1"/>
    <property type="molecule type" value="Genomic_DNA"/>
</dbReference>
<evidence type="ECO:0000256" key="2">
    <source>
        <dbReference type="ARBA" id="ARBA00022679"/>
    </source>
</evidence>
<dbReference type="Pfam" id="PF00625">
    <property type="entry name" value="Guanylate_kin"/>
    <property type="match status" value="1"/>
</dbReference>
<dbReference type="PANTHER" id="PTHR23117">
    <property type="entry name" value="GUANYLATE KINASE-RELATED"/>
    <property type="match status" value="1"/>
</dbReference>
<dbReference type="OrthoDB" id="6334211at2759"/>
<dbReference type="PANTHER" id="PTHR23117:SF13">
    <property type="entry name" value="GUANYLATE KINASE"/>
    <property type="match status" value="1"/>
</dbReference>
<keyword evidence="3 5" id="KW-0418">Kinase</keyword>
<evidence type="ECO:0000256" key="1">
    <source>
        <dbReference type="ARBA" id="ARBA00005790"/>
    </source>
</evidence>
<dbReference type="AlphaFoldDB" id="A0A7J6VZL9"/>
<comment type="similarity">
    <text evidence="1">Belongs to the guanylate kinase family.</text>
</comment>
<gene>
    <name evidence="5" type="ORF">FRX31_020601</name>
</gene>
<organism evidence="5 6">
    <name type="scientific">Thalictrum thalictroides</name>
    <name type="common">Rue-anemone</name>
    <name type="synonym">Anemone thalictroides</name>
    <dbReference type="NCBI Taxonomy" id="46969"/>
    <lineage>
        <taxon>Eukaryota</taxon>
        <taxon>Viridiplantae</taxon>
        <taxon>Streptophyta</taxon>
        <taxon>Embryophyta</taxon>
        <taxon>Tracheophyta</taxon>
        <taxon>Spermatophyta</taxon>
        <taxon>Magnoliopsida</taxon>
        <taxon>Ranunculales</taxon>
        <taxon>Ranunculaceae</taxon>
        <taxon>Thalictroideae</taxon>
        <taxon>Thalictrum</taxon>
    </lineage>
</organism>
<comment type="caution">
    <text evidence="5">The sequence shown here is derived from an EMBL/GenBank/DDBJ whole genome shotgun (WGS) entry which is preliminary data.</text>
</comment>
<reference evidence="5 6" key="1">
    <citation type="submission" date="2020-06" db="EMBL/GenBank/DDBJ databases">
        <title>Transcriptomic and genomic resources for Thalictrum thalictroides and T. hernandezii: Facilitating candidate gene discovery in an emerging model plant lineage.</title>
        <authorList>
            <person name="Arias T."/>
            <person name="Riano-Pachon D.M."/>
            <person name="Di Stilio V.S."/>
        </authorList>
    </citation>
    <scope>NUCLEOTIDE SEQUENCE [LARGE SCALE GENOMIC DNA]</scope>
    <source>
        <strain evidence="6">cv. WT478/WT964</strain>
        <tissue evidence="5">Leaves</tissue>
    </source>
</reference>
<proteinExistence type="inferred from homology"/>
<feature type="non-terminal residue" evidence="5">
    <location>
        <position position="76"/>
    </location>
</feature>
<dbReference type="PROSITE" id="PS50052">
    <property type="entry name" value="GUANYLATE_KINASE_2"/>
    <property type="match status" value="1"/>
</dbReference>
<dbReference type="Proteomes" id="UP000554482">
    <property type="component" value="Unassembled WGS sequence"/>
</dbReference>
<sequence>ARSVRANSLEAIFIFICPPSFEELEQRLRARGTETEEQVQKRLRNARAELEEGKPLGLFNHILVNDNLEKCYESLK</sequence>
<feature type="domain" description="Guanylate kinase-like" evidence="4">
    <location>
        <begin position="1"/>
        <end position="76"/>
    </location>
</feature>
<feature type="non-terminal residue" evidence="5">
    <location>
        <position position="1"/>
    </location>
</feature>
<dbReference type="InterPro" id="IPR008144">
    <property type="entry name" value="Guanylate_kin-like_dom"/>
</dbReference>
<evidence type="ECO:0000313" key="5">
    <source>
        <dbReference type="EMBL" id="KAF5189812.1"/>
    </source>
</evidence>
<evidence type="ECO:0000259" key="4">
    <source>
        <dbReference type="PROSITE" id="PS50052"/>
    </source>
</evidence>
<dbReference type="InterPro" id="IPR027417">
    <property type="entry name" value="P-loop_NTPase"/>
</dbReference>
<dbReference type="Gene3D" id="3.40.50.300">
    <property type="entry name" value="P-loop containing nucleotide triphosphate hydrolases"/>
    <property type="match status" value="1"/>
</dbReference>
<dbReference type="SUPFAM" id="SSF52540">
    <property type="entry name" value="P-loop containing nucleoside triphosphate hydrolases"/>
    <property type="match status" value="1"/>
</dbReference>